<evidence type="ECO:0000313" key="4">
    <source>
        <dbReference type="Proteomes" id="UP000317043"/>
    </source>
</evidence>
<keyword evidence="2" id="KW-1133">Transmembrane helix</keyword>
<feature type="transmembrane region" description="Helical" evidence="2">
    <location>
        <begin position="284"/>
        <end position="304"/>
    </location>
</feature>
<dbReference type="InParanoid" id="A0A543AWR5"/>
<comment type="caution">
    <text evidence="3">The sequence shown here is derived from an EMBL/GenBank/DDBJ whole genome shotgun (WGS) entry which is preliminary data.</text>
</comment>
<dbReference type="EMBL" id="VFOW01000001">
    <property type="protein sequence ID" value="TQL77017.1"/>
    <property type="molecule type" value="Genomic_DNA"/>
</dbReference>
<keyword evidence="2" id="KW-0812">Transmembrane</keyword>
<feature type="region of interest" description="Disordered" evidence="1">
    <location>
        <begin position="1"/>
        <end position="39"/>
    </location>
</feature>
<feature type="compositionally biased region" description="Low complexity" evidence="1">
    <location>
        <begin position="248"/>
        <end position="263"/>
    </location>
</feature>
<feature type="transmembrane region" description="Helical" evidence="2">
    <location>
        <begin position="42"/>
        <end position="60"/>
    </location>
</feature>
<evidence type="ECO:0000256" key="2">
    <source>
        <dbReference type="SAM" id="Phobius"/>
    </source>
</evidence>
<feature type="region of interest" description="Disordered" evidence="1">
    <location>
        <begin position="163"/>
        <end position="265"/>
    </location>
</feature>
<sequence>MRETGGTGRRPSPYPRSPQDQSAMAAPAKAAPKRRGGNRRRYIAGVSAAAVVAAVTAGMMSTGSAYAEGGDDTVVFNGHCGLIGLGQASKPDKESLSITEQDRITFVNNLGTKATLLLGKEKINVPKGGEYTTTLATSSEAVMAPDCVTNLHERADIVTLTVTETPPAEDPGSSNGSDNSTSGDSNRSGDSGTSNGPGNQPGPSGDGIPDDGQAPLDGDDPAASGAVPEPDGDKDAKDEATTGDDAETSGTSGTTGDNGSTTAQNDQVEAVDVGTIEETGSSGLLALLATVCLVGVAVAAFRTMMAQRAAARS</sequence>
<reference evidence="3 4" key="1">
    <citation type="submission" date="2019-06" db="EMBL/GenBank/DDBJ databases">
        <title>Sequencing the genomes of 1000 actinobacteria strains.</title>
        <authorList>
            <person name="Klenk H.-P."/>
        </authorList>
    </citation>
    <scope>NUCLEOTIDE SEQUENCE [LARGE SCALE GENOMIC DNA]</scope>
    <source>
        <strain evidence="3 4">DSM 45928</strain>
    </source>
</reference>
<keyword evidence="4" id="KW-1185">Reference proteome</keyword>
<proteinExistence type="predicted"/>
<gene>
    <name evidence="3" type="ORF">FB566_2561</name>
</gene>
<protein>
    <submittedName>
        <fullName evidence="3">Uncharacterized protein</fullName>
    </submittedName>
</protein>
<dbReference type="AlphaFoldDB" id="A0A543AWR5"/>
<evidence type="ECO:0000256" key="1">
    <source>
        <dbReference type="SAM" id="MobiDB-lite"/>
    </source>
</evidence>
<organism evidence="3 4">
    <name type="scientific">Stackebrandtia endophytica</name>
    <dbReference type="NCBI Taxonomy" id="1496996"/>
    <lineage>
        <taxon>Bacteria</taxon>
        <taxon>Bacillati</taxon>
        <taxon>Actinomycetota</taxon>
        <taxon>Actinomycetes</taxon>
        <taxon>Glycomycetales</taxon>
        <taxon>Glycomycetaceae</taxon>
        <taxon>Stackebrandtia</taxon>
    </lineage>
</organism>
<keyword evidence="2" id="KW-0472">Membrane</keyword>
<dbReference type="OrthoDB" id="5184941at2"/>
<name>A0A543AWR5_9ACTN</name>
<accession>A0A543AWR5</accession>
<dbReference type="Proteomes" id="UP000317043">
    <property type="component" value="Unassembled WGS sequence"/>
</dbReference>
<dbReference type="RefSeq" id="WP_142039282.1">
    <property type="nucleotide sequence ID" value="NZ_JBHTGS010000001.1"/>
</dbReference>
<evidence type="ECO:0000313" key="3">
    <source>
        <dbReference type="EMBL" id="TQL77017.1"/>
    </source>
</evidence>
<feature type="compositionally biased region" description="Low complexity" evidence="1">
    <location>
        <begin position="172"/>
        <end position="212"/>
    </location>
</feature>
<feature type="compositionally biased region" description="Basic and acidic residues" evidence="1">
    <location>
        <begin position="231"/>
        <end position="240"/>
    </location>
</feature>